<evidence type="ECO:0000313" key="2">
    <source>
        <dbReference type="EMBL" id="GBP54048.1"/>
    </source>
</evidence>
<accession>A0A4C1WRP0</accession>
<keyword evidence="3" id="KW-1185">Reference proteome</keyword>
<dbReference type="Proteomes" id="UP000299102">
    <property type="component" value="Unassembled WGS sequence"/>
</dbReference>
<organism evidence="2 3">
    <name type="scientific">Eumeta variegata</name>
    <name type="common">Bagworm moth</name>
    <name type="synonym">Eumeta japonica</name>
    <dbReference type="NCBI Taxonomy" id="151549"/>
    <lineage>
        <taxon>Eukaryota</taxon>
        <taxon>Metazoa</taxon>
        <taxon>Ecdysozoa</taxon>
        <taxon>Arthropoda</taxon>
        <taxon>Hexapoda</taxon>
        <taxon>Insecta</taxon>
        <taxon>Pterygota</taxon>
        <taxon>Neoptera</taxon>
        <taxon>Endopterygota</taxon>
        <taxon>Lepidoptera</taxon>
        <taxon>Glossata</taxon>
        <taxon>Ditrysia</taxon>
        <taxon>Tineoidea</taxon>
        <taxon>Psychidae</taxon>
        <taxon>Oiketicinae</taxon>
        <taxon>Eumeta</taxon>
    </lineage>
</organism>
<dbReference type="EMBL" id="BGZK01000638">
    <property type="protein sequence ID" value="GBP54048.1"/>
    <property type="molecule type" value="Genomic_DNA"/>
</dbReference>
<name>A0A4C1WRP0_EUMVA</name>
<dbReference type="AlphaFoldDB" id="A0A4C1WRP0"/>
<comment type="caution">
    <text evidence="2">The sequence shown here is derived from an EMBL/GenBank/DDBJ whole genome shotgun (WGS) entry which is preliminary data.</text>
</comment>
<evidence type="ECO:0000256" key="1">
    <source>
        <dbReference type="SAM" id="MobiDB-lite"/>
    </source>
</evidence>
<feature type="region of interest" description="Disordered" evidence="1">
    <location>
        <begin position="142"/>
        <end position="175"/>
    </location>
</feature>
<gene>
    <name evidence="2" type="ORF">EVAR_85351_1</name>
</gene>
<sequence length="244" mass="24991">MGDDDHSSYKGNVRLGSTAHTMVGPLPLLKAARRAESTSDAGRGGAGAGDASASDINIRCGVPARYLAALFICAPITGLSVGYVKFTGGAASGAASDVGGAPAADRYQLFYSAGRIQQTGGNIRSLLKAHLATSVGLAETRRENGPGCGTERLRGGGGGGGAARAPGTLGKSEITPVIPRWPSARIGRHAGRHEPPSRRAHATPTTKNFLVVGVGSRQQASSCDVAAQCEYPAPPHYWSYRATP</sequence>
<proteinExistence type="predicted"/>
<reference evidence="2 3" key="1">
    <citation type="journal article" date="2019" name="Commun. Biol.">
        <title>The bagworm genome reveals a unique fibroin gene that provides high tensile strength.</title>
        <authorList>
            <person name="Kono N."/>
            <person name="Nakamura H."/>
            <person name="Ohtoshi R."/>
            <person name="Tomita M."/>
            <person name="Numata K."/>
            <person name="Arakawa K."/>
        </authorList>
    </citation>
    <scope>NUCLEOTIDE SEQUENCE [LARGE SCALE GENOMIC DNA]</scope>
</reference>
<protein>
    <submittedName>
        <fullName evidence="2">Uncharacterized protein</fullName>
    </submittedName>
</protein>
<evidence type="ECO:0000313" key="3">
    <source>
        <dbReference type="Proteomes" id="UP000299102"/>
    </source>
</evidence>